<feature type="compositionally biased region" description="Polar residues" evidence="1">
    <location>
        <begin position="33"/>
        <end position="44"/>
    </location>
</feature>
<gene>
    <name evidence="3" type="ORF">CYNAS_LOCUS138</name>
</gene>
<feature type="region of interest" description="Disordered" evidence="1">
    <location>
        <begin position="8"/>
        <end position="44"/>
    </location>
</feature>
<evidence type="ECO:0000313" key="3">
    <source>
        <dbReference type="EMBL" id="CAJ0588155.1"/>
    </source>
</evidence>
<comment type="caution">
    <text evidence="3">The sequence shown here is derived from an EMBL/GenBank/DDBJ whole genome shotgun (WGS) entry which is preliminary data.</text>
</comment>
<keyword evidence="2" id="KW-0472">Membrane</keyword>
<accession>A0AA36DJA0</accession>
<evidence type="ECO:0000256" key="1">
    <source>
        <dbReference type="SAM" id="MobiDB-lite"/>
    </source>
</evidence>
<proteinExistence type="predicted"/>
<evidence type="ECO:0000313" key="4">
    <source>
        <dbReference type="Proteomes" id="UP001176961"/>
    </source>
</evidence>
<keyword evidence="4" id="KW-1185">Reference proteome</keyword>
<reference evidence="3" key="1">
    <citation type="submission" date="2023-07" db="EMBL/GenBank/DDBJ databases">
        <authorList>
            <consortium name="CYATHOMIX"/>
        </authorList>
    </citation>
    <scope>NUCLEOTIDE SEQUENCE</scope>
    <source>
        <strain evidence="3">N/A</strain>
    </source>
</reference>
<organism evidence="3 4">
    <name type="scientific">Cylicocyclus nassatus</name>
    <name type="common">Nematode worm</name>
    <dbReference type="NCBI Taxonomy" id="53992"/>
    <lineage>
        <taxon>Eukaryota</taxon>
        <taxon>Metazoa</taxon>
        <taxon>Ecdysozoa</taxon>
        <taxon>Nematoda</taxon>
        <taxon>Chromadorea</taxon>
        <taxon>Rhabditida</taxon>
        <taxon>Rhabditina</taxon>
        <taxon>Rhabditomorpha</taxon>
        <taxon>Strongyloidea</taxon>
        <taxon>Strongylidae</taxon>
        <taxon>Cylicocyclus</taxon>
    </lineage>
</organism>
<dbReference type="Proteomes" id="UP001176961">
    <property type="component" value="Unassembled WGS sequence"/>
</dbReference>
<feature type="transmembrane region" description="Helical" evidence="2">
    <location>
        <begin position="74"/>
        <end position="98"/>
    </location>
</feature>
<dbReference type="EMBL" id="CATQJL010000001">
    <property type="protein sequence ID" value="CAJ0588155.1"/>
    <property type="molecule type" value="Genomic_DNA"/>
</dbReference>
<keyword evidence="2" id="KW-0812">Transmembrane</keyword>
<dbReference type="AlphaFoldDB" id="A0AA36DJA0"/>
<sequence>MDLIERALPTHRGGSKSLPGGSTSVPGYPYPSGTKSKTGRASRSFGTSLPYKFPTKVGAASEEAQPWIRTLQPLLSMAIFFNFMVILGLIFFAMATAMKAQRHKADYKFHREPSVLDFDEIAVISNAQECNDMARMLAVENYSLNAIALGMQICMMSAEPERGGLGGSSTVVYVDLNAENRCRIIDVFDSLRESFIAGYRKSSQDKINVPNCLFKKLQGKSFGSIALPGELVTAAWFASKMLKEEIQTPFLLFTGLRVRKKFFVARSRSKRQATNPHGCYSVEICECFVCE</sequence>
<keyword evidence="2" id="KW-1133">Transmembrane helix</keyword>
<name>A0AA36DJA0_CYLNA</name>
<evidence type="ECO:0000256" key="2">
    <source>
        <dbReference type="SAM" id="Phobius"/>
    </source>
</evidence>
<protein>
    <submittedName>
        <fullName evidence="3">Uncharacterized protein</fullName>
    </submittedName>
</protein>